<feature type="region of interest" description="Disordered" evidence="1">
    <location>
        <begin position="1"/>
        <end position="25"/>
    </location>
</feature>
<dbReference type="AlphaFoldDB" id="A0A1H7PYX0"/>
<name>A0A1H7PYX0_9RHOB</name>
<dbReference type="SUPFAM" id="SSF52540">
    <property type="entry name" value="P-loop containing nucleoside triphosphate hydrolases"/>
    <property type="match status" value="1"/>
</dbReference>
<organism evidence="2 3">
    <name type="scientific">Roseovarius azorensis</name>
    <dbReference type="NCBI Taxonomy" id="1287727"/>
    <lineage>
        <taxon>Bacteria</taxon>
        <taxon>Pseudomonadati</taxon>
        <taxon>Pseudomonadota</taxon>
        <taxon>Alphaproteobacteria</taxon>
        <taxon>Rhodobacterales</taxon>
        <taxon>Roseobacteraceae</taxon>
        <taxon>Roseovarius</taxon>
    </lineage>
</organism>
<dbReference type="RefSeq" id="WP_093035563.1">
    <property type="nucleotide sequence ID" value="NZ_FOAG01000005.1"/>
</dbReference>
<evidence type="ECO:0000313" key="3">
    <source>
        <dbReference type="Proteomes" id="UP000199582"/>
    </source>
</evidence>
<sequence length="217" mass="24436">MAPSASRKRSFILSEGKRPGTDDPQRTYVIFGMPRGGTTMVAGVAALLGLDIGQDLPRNLEDPAFNLDVQHGTYETKLASIRRTIAWRNTEQLVWGWKFPNAARYLPKLADDIANPHLIIVFRDFPAESYRMHDHKGGSIEDLLGTYIRRLRQIKEVIALYKCPKMFLSYEKCIAEPDHFIDELRAFLGTTPPGPEAHAQIKAFMNPGSYKDLGAFT</sequence>
<dbReference type="OrthoDB" id="8100534at2"/>
<gene>
    <name evidence="2" type="ORF">SAMN05443999_105128</name>
</gene>
<dbReference type="Proteomes" id="UP000199582">
    <property type="component" value="Unassembled WGS sequence"/>
</dbReference>
<evidence type="ECO:0008006" key="4">
    <source>
        <dbReference type="Google" id="ProtNLM"/>
    </source>
</evidence>
<dbReference type="EMBL" id="FOAG01000005">
    <property type="protein sequence ID" value="SEL40952.1"/>
    <property type="molecule type" value="Genomic_DNA"/>
</dbReference>
<reference evidence="2 3" key="1">
    <citation type="submission" date="2016-10" db="EMBL/GenBank/DDBJ databases">
        <authorList>
            <person name="de Groot N.N."/>
        </authorList>
    </citation>
    <scope>NUCLEOTIDE SEQUENCE [LARGE SCALE GENOMIC DNA]</scope>
    <source>
        <strain evidence="2 3">DSM 100674</strain>
    </source>
</reference>
<dbReference type="Gene3D" id="3.40.50.300">
    <property type="entry name" value="P-loop containing nucleotide triphosphate hydrolases"/>
    <property type="match status" value="1"/>
</dbReference>
<protein>
    <recommendedName>
        <fullName evidence="4">Sulfotransferase family protein</fullName>
    </recommendedName>
</protein>
<evidence type="ECO:0000313" key="2">
    <source>
        <dbReference type="EMBL" id="SEL40952.1"/>
    </source>
</evidence>
<keyword evidence="3" id="KW-1185">Reference proteome</keyword>
<accession>A0A1H7PYX0</accession>
<evidence type="ECO:0000256" key="1">
    <source>
        <dbReference type="SAM" id="MobiDB-lite"/>
    </source>
</evidence>
<dbReference type="InterPro" id="IPR027417">
    <property type="entry name" value="P-loop_NTPase"/>
</dbReference>
<feature type="compositionally biased region" description="Basic and acidic residues" evidence="1">
    <location>
        <begin position="15"/>
        <end position="25"/>
    </location>
</feature>
<proteinExistence type="predicted"/>
<feature type="compositionally biased region" description="Basic residues" evidence="1">
    <location>
        <begin position="1"/>
        <end position="10"/>
    </location>
</feature>